<evidence type="ECO:0000313" key="3">
    <source>
        <dbReference type="Proteomes" id="UP000176504"/>
    </source>
</evidence>
<sequence length="148" mass="16808">MKTFILFVVLLIFALIQSSVFGINLIFLFSLGFFILGNEKLALMSLFYGGLLLDFLGTERFGIYALCMSLTALFILIVRKFLGSNVFLLPILCAVSFLLFNFLVNFPRLNIPDPYFLVPLNLAFFFALLPFGSWFNGIFKKDDSVSRN</sequence>
<feature type="transmembrane region" description="Helical" evidence="1">
    <location>
        <begin position="61"/>
        <end position="78"/>
    </location>
</feature>
<reference evidence="2 3" key="1">
    <citation type="journal article" date="2016" name="Nat. Commun.">
        <title>Thousands of microbial genomes shed light on interconnected biogeochemical processes in an aquifer system.</title>
        <authorList>
            <person name="Anantharaman K."/>
            <person name="Brown C.T."/>
            <person name="Hug L.A."/>
            <person name="Sharon I."/>
            <person name="Castelle C.J."/>
            <person name="Probst A.J."/>
            <person name="Thomas B.C."/>
            <person name="Singh A."/>
            <person name="Wilkins M.J."/>
            <person name="Karaoz U."/>
            <person name="Brodie E.L."/>
            <person name="Williams K.H."/>
            <person name="Hubbard S.S."/>
            <person name="Banfield J.F."/>
        </authorList>
    </citation>
    <scope>NUCLEOTIDE SEQUENCE [LARGE SCALE GENOMIC DNA]</scope>
</reference>
<dbReference type="AlphaFoldDB" id="A0A1F4VF07"/>
<proteinExistence type="predicted"/>
<accession>A0A1F4VF07</accession>
<dbReference type="Proteomes" id="UP000176504">
    <property type="component" value="Unassembled WGS sequence"/>
</dbReference>
<evidence type="ECO:0008006" key="4">
    <source>
        <dbReference type="Google" id="ProtNLM"/>
    </source>
</evidence>
<organism evidence="2 3">
    <name type="scientific">candidate division WWE3 bacterium RIFCSPLOWO2_01_FULL_41_18</name>
    <dbReference type="NCBI Taxonomy" id="1802625"/>
    <lineage>
        <taxon>Bacteria</taxon>
        <taxon>Katanobacteria</taxon>
    </lineage>
</organism>
<gene>
    <name evidence="2" type="ORF">A3A78_00955</name>
</gene>
<evidence type="ECO:0000256" key="1">
    <source>
        <dbReference type="SAM" id="Phobius"/>
    </source>
</evidence>
<name>A0A1F4VF07_UNCKA</name>
<feature type="transmembrane region" description="Helical" evidence="1">
    <location>
        <begin position="116"/>
        <end position="139"/>
    </location>
</feature>
<comment type="caution">
    <text evidence="2">The sequence shown here is derived from an EMBL/GenBank/DDBJ whole genome shotgun (WGS) entry which is preliminary data.</text>
</comment>
<evidence type="ECO:0000313" key="2">
    <source>
        <dbReference type="EMBL" id="OGC55510.1"/>
    </source>
</evidence>
<protein>
    <recommendedName>
        <fullName evidence="4">Rod shape-determining protein MreD</fullName>
    </recommendedName>
</protein>
<feature type="transmembrane region" description="Helical" evidence="1">
    <location>
        <begin position="85"/>
        <end position="104"/>
    </location>
</feature>
<dbReference type="EMBL" id="MEVI01000002">
    <property type="protein sequence ID" value="OGC55510.1"/>
    <property type="molecule type" value="Genomic_DNA"/>
</dbReference>
<keyword evidence="1" id="KW-0472">Membrane</keyword>
<keyword evidence="1" id="KW-0812">Transmembrane</keyword>
<keyword evidence="1" id="KW-1133">Transmembrane helix</keyword>